<evidence type="ECO:0000256" key="1">
    <source>
        <dbReference type="SAM" id="Coils"/>
    </source>
</evidence>
<keyword evidence="1" id="KW-0175">Coiled coil</keyword>
<evidence type="ECO:0000313" key="2">
    <source>
        <dbReference type="EMBL" id="CAD8047834.1"/>
    </source>
</evidence>
<accession>A0A8S1JXZ2</accession>
<proteinExistence type="predicted"/>
<comment type="caution">
    <text evidence="2">The sequence shown here is derived from an EMBL/GenBank/DDBJ whole genome shotgun (WGS) entry which is preliminary data.</text>
</comment>
<gene>
    <name evidence="2" type="ORF">PPRIM_AZ9-3.1.T0120146</name>
</gene>
<dbReference type="AlphaFoldDB" id="A0A8S1JXZ2"/>
<sequence length="281" mass="34456">MMIRNQRRQIKKRIKLIVIIRFKLINWMNNQRYIKQFRIPLKKNENLNHQQIMQLQENLKNAKLEIEQNIKKYISLEFQFSDVQSCQQKQIKTLQDEFNNQNKEHQSQIKQYQNQIDNMQSEIEKFQVQLQKSEQKYQQLQDVQLDQNKQHRIDTNEELNTIRKMQNQLNQKDFSILESQYKDSIKNYEMLKQQLDELNIYSSREINELNKDIQQKVQRIKQIWVDIQCIFKRIFKHAKNKFLMPLQQKKIKQLLTNEFEERISYIQTISISSQLSISKFN</sequence>
<feature type="coiled-coil region" evidence="1">
    <location>
        <begin position="52"/>
        <end position="150"/>
    </location>
</feature>
<organism evidence="2 3">
    <name type="scientific">Paramecium primaurelia</name>
    <dbReference type="NCBI Taxonomy" id="5886"/>
    <lineage>
        <taxon>Eukaryota</taxon>
        <taxon>Sar</taxon>
        <taxon>Alveolata</taxon>
        <taxon>Ciliophora</taxon>
        <taxon>Intramacronucleata</taxon>
        <taxon>Oligohymenophorea</taxon>
        <taxon>Peniculida</taxon>
        <taxon>Parameciidae</taxon>
        <taxon>Paramecium</taxon>
    </lineage>
</organism>
<protein>
    <submittedName>
        <fullName evidence="2">Uncharacterized protein</fullName>
    </submittedName>
</protein>
<reference evidence="2" key="1">
    <citation type="submission" date="2021-01" db="EMBL/GenBank/DDBJ databases">
        <authorList>
            <consortium name="Genoscope - CEA"/>
            <person name="William W."/>
        </authorList>
    </citation>
    <scope>NUCLEOTIDE SEQUENCE</scope>
</reference>
<name>A0A8S1JXZ2_PARPR</name>
<dbReference type="Proteomes" id="UP000688137">
    <property type="component" value="Unassembled WGS sequence"/>
</dbReference>
<evidence type="ECO:0000313" key="3">
    <source>
        <dbReference type="Proteomes" id="UP000688137"/>
    </source>
</evidence>
<dbReference type="EMBL" id="CAJJDM010000009">
    <property type="protein sequence ID" value="CAD8047834.1"/>
    <property type="molecule type" value="Genomic_DNA"/>
</dbReference>
<keyword evidence="3" id="KW-1185">Reference proteome</keyword>